<dbReference type="RefSeq" id="NP_524559.1">
    <property type="nucleotide sequence ID" value="NC_003299.1"/>
</dbReference>
<name>Q9MC17_9VIRU</name>
<dbReference type="KEGG" id="vg:956599"/>
<evidence type="ECO:0000313" key="2">
    <source>
        <dbReference type="Proteomes" id="UP000000734"/>
    </source>
</evidence>
<sequence>MSSPSVAYSTTLDMIRHDLGEKVWSDAFDALHFSITGHYPGDPQTAPIAASHLLRTSISEVIANGHQTHHIPSFTARDQQGASEL</sequence>
<reference evidence="1 2" key="1">
    <citation type="journal article" date="2000" name="Virology">
        <title>Characterization of phi8, a bacteriophage containing three double-stranded RNA genomic segments and distantly related to Phi6.</title>
        <authorList>
            <person name="Hoogstraten D."/>
            <person name="Qiao X."/>
            <person name="Sun Y."/>
            <person name="Hu A."/>
            <person name="Onodera S."/>
            <person name="Mindich L."/>
        </authorList>
    </citation>
    <scope>NUCLEOTIDE SEQUENCE [LARGE SCALE GENOMIC DNA]</scope>
</reference>
<accession>Q9MC17</accession>
<dbReference type="Proteomes" id="UP000000734">
    <property type="component" value="Genome"/>
</dbReference>
<keyword evidence="2" id="KW-1185">Reference proteome</keyword>
<protein>
    <submittedName>
        <fullName evidence="1">p14</fullName>
    </submittedName>
</protein>
<evidence type="ECO:0000313" key="1">
    <source>
        <dbReference type="EMBL" id="AAF63298.1"/>
    </source>
</evidence>
<organism evidence="1 2">
    <name type="scientific">Pseudomonas phage phi8</name>
    <dbReference type="NCBI Taxonomy" id="120086"/>
    <lineage>
        <taxon>Viruses</taxon>
        <taxon>Riboviria</taxon>
        <taxon>Orthornavirae</taxon>
        <taxon>Duplornaviricota</taxon>
        <taxon>Vidaverviricetes</taxon>
        <taxon>Mindivirales</taxon>
        <taxon>Cystoviridae</taxon>
        <taxon>Alphacystovirus</taxon>
        <taxon>Alphacystovirus phi8</taxon>
        <taxon>Cystovirus phi8</taxon>
    </lineage>
</organism>
<gene>
    <name evidence="1" type="primary">14</name>
</gene>
<proteinExistence type="predicted"/>
<dbReference type="EMBL" id="AF226851">
    <property type="protein sequence ID" value="AAF63298.1"/>
    <property type="molecule type" value="Genomic_RNA"/>
</dbReference>